<protein>
    <recommendedName>
        <fullName evidence="6">Tetratricopeptide repeat protein</fullName>
    </recommendedName>
</protein>
<feature type="repeat" description="TPR" evidence="1">
    <location>
        <begin position="120"/>
        <end position="153"/>
    </location>
</feature>
<feature type="signal peptide" evidence="3">
    <location>
        <begin position="1"/>
        <end position="19"/>
    </location>
</feature>
<dbReference type="SUPFAM" id="SSF48452">
    <property type="entry name" value="TPR-like"/>
    <property type="match status" value="1"/>
</dbReference>
<dbReference type="OrthoDB" id="1522549at2"/>
<dbReference type="RefSeq" id="WP_126445390.1">
    <property type="nucleotide sequence ID" value="NZ_CP034549.1"/>
</dbReference>
<organism evidence="4 5">
    <name type="scientific">Nonlabens ponticola</name>
    <dbReference type="NCBI Taxonomy" id="2496866"/>
    <lineage>
        <taxon>Bacteria</taxon>
        <taxon>Pseudomonadati</taxon>
        <taxon>Bacteroidota</taxon>
        <taxon>Flavobacteriia</taxon>
        <taxon>Flavobacteriales</taxon>
        <taxon>Flavobacteriaceae</taxon>
        <taxon>Nonlabens</taxon>
    </lineage>
</organism>
<evidence type="ECO:0000256" key="1">
    <source>
        <dbReference type="PROSITE-ProRule" id="PRU00339"/>
    </source>
</evidence>
<feature type="repeat" description="TPR" evidence="1">
    <location>
        <begin position="350"/>
        <end position="383"/>
    </location>
</feature>
<evidence type="ECO:0000313" key="5">
    <source>
        <dbReference type="Proteomes" id="UP000279600"/>
    </source>
</evidence>
<dbReference type="EMBL" id="CP034549">
    <property type="protein sequence ID" value="AZQ43208.1"/>
    <property type="molecule type" value="Genomic_DNA"/>
</dbReference>
<accession>A0A3S9MVI3</accession>
<dbReference type="SMART" id="SM00028">
    <property type="entry name" value="TPR"/>
    <property type="match status" value="6"/>
</dbReference>
<dbReference type="PROSITE" id="PS51257">
    <property type="entry name" value="PROKAR_LIPOPROTEIN"/>
    <property type="match status" value="1"/>
</dbReference>
<dbReference type="Gene3D" id="1.25.40.10">
    <property type="entry name" value="Tetratricopeptide repeat domain"/>
    <property type="match status" value="3"/>
</dbReference>
<dbReference type="AlphaFoldDB" id="A0A3S9MVI3"/>
<evidence type="ECO:0000256" key="2">
    <source>
        <dbReference type="SAM" id="MobiDB-lite"/>
    </source>
</evidence>
<keyword evidence="5" id="KW-1185">Reference proteome</keyword>
<feature type="chain" id="PRO_5019389543" description="Tetratricopeptide repeat protein" evidence="3">
    <location>
        <begin position="20"/>
        <end position="869"/>
    </location>
</feature>
<dbReference type="PROSITE" id="PS50005">
    <property type="entry name" value="TPR"/>
    <property type="match status" value="2"/>
</dbReference>
<evidence type="ECO:0000313" key="4">
    <source>
        <dbReference type="EMBL" id="AZQ43208.1"/>
    </source>
</evidence>
<gene>
    <name evidence="4" type="ORF">EJ995_02770</name>
</gene>
<reference evidence="4 5" key="1">
    <citation type="submission" date="2018-12" db="EMBL/GenBank/DDBJ databases">
        <title>Complete genome of Nonlabens sp. MJ115.</title>
        <authorList>
            <person name="Choi H.S."/>
            <person name="Jung J."/>
        </authorList>
    </citation>
    <scope>NUCLEOTIDE SEQUENCE [LARGE SCALE GENOMIC DNA]</scope>
    <source>
        <strain evidence="4 5">MJ115</strain>
    </source>
</reference>
<name>A0A3S9MVI3_9FLAO</name>
<dbReference type="InterPro" id="IPR011990">
    <property type="entry name" value="TPR-like_helical_dom_sf"/>
</dbReference>
<keyword evidence="1" id="KW-0802">TPR repeat</keyword>
<keyword evidence="3" id="KW-0732">Signal</keyword>
<evidence type="ECO:0000256" key="3">
    <source>
        <dbReference type="SAM" id="SignalP"/>
    </source>
</evidence>
<evidence type="ECO:0008006" key="6">
    <source>
        <dbReference type="Google" id="ProtNLM"/>
    </source>
</evidence>
<dbReference type="Proteomes" id="UP000279600">
    <property type="component" value="Chromosome"/>
</dbReference>
<feature type="region of interest" description="Disordered" evidence="2">
    <location>
        <begin position="524"/>
        <end position="543"/>
    </location>
</feature>
<proteinExistence type="predicted"/>
<sequence length="869" mass="99392">MKHLFSISTVLLLALVVLASCSRKSDSFLSRNYHAVNTEFNTLYNGNLALQEGLEGIRTNFVDNYWDILPVEPLAFSEEIKIANPDESDPNFARAEEKAIKAVQKHTMLIDGEERNPQIDEAYMLLGKARYYDQRYVEAIEAFNYVLQFMPDADKSKRARIWREKTNMRLDNNEIAIENLQELVALKDSIEFDKEDLILANATLGQAYLNVNKIDSAIIYMNRAADRTKDRATEGRYKFITGQLFARAGMRDSAIVHFDEVIDLHRKIPRDYYVQAFIEKIKLRDTLEMSDAQLFYLLNDLEQNRENRPWLDLIYSRKAIFYEGIDSVDAAVVAYNQSLREPNRDSYLRANNYSALGAISFNQARFEQAGRYYDSAVALYADRSREKRATTKKRDNLSDIILFESNRRSADSLLAVLAMSDIEREAYYNEYIETIKERDRQLAEQAAIEEANLAQQQTALSTIPANVPGGRNLGPPANTVDDIGSRGQGSFYFYVPTTVARGKLEFRSRWGNRTLEENWRLDSQRSALQENEDSDIADASSSETPPEYLASYYMQQLPQGDVALDSIADARDFAYYQLGVLYKEKFKRSDLAIDRFETLLTFEPEQKLYLPTLYNLYLLGVDNAGGDYAFAKAEQYKNTIISRYPDSRYAQILLNPQTQLDRTGSPESVYADLYRKYENEQFAQVIEEANEKIISYSGDPIVPKLELLKTYASGRLYGLKAYKEGLDFIALNYPGTEEAEKAAELSASAERLRIPDTFLPEDRLENFKVLFEIPAGDSNLRQDIAVKMVEEFKSIGNGITFSIDVYTAETSLVVLHNFKDKENAAELAEYLATPNRISSLPQEFTVIATDNYKIVQVYKSLNDYQQQTP</sequence>
<dbReference type="InterPro" id="IPR019734">
    <property type="entry name" value="TPR_rpt"/>
</dbReference>
<dbReference type="KEGG" id="noj:EJ995_02770"/>